<dbReference type="Proteomes" id="UP000664203">
    <property type="component" value="Unassembled WGS sequence"/>
</dbReference>
<dbReference type="SUPFAM" id="SSF64356">
    <property type="entry name" value="SNARE-like"/>
    <property type="match status" value="1"/>
</dbReference>
<dbReference type="OrthoDB" id="18320at2759"/>
<dbReference type="InterPro" id="IPR006722">
    <property type="entry name" value="Sedlin"/>
</dbReference>
<sequence length="308" mass="33025">MMPFKVIVAIAMMLFSLAVALHEPIPVALDALPAAVPETAAVEVPEAKERVGPLQACTPVGGRLFVLHGLTSLSSAVFQTVSDVVLSSVVQSSYYPLLFAICLHDYGLSFRDVPASDQSDVDGNHQGDGDSDSESGVEAAGFETDLGIALRCDNPLHITLFSPHTSTPSAHLEFSFLLNASLDIFDARARDRNRVDQDLGMLQAVDERLSIWGWETGTGTRFAIVVDAWGKGGNRGVKGVGDGDLRGAFKALQTAYIRLLQNPFYVPDEHTPMAVASGRGSGGQITSKKFIQEVKRIGEVWKPGMSIV</sequence>
<keyword evidence="2" id="KW-0732">Signal</keyword>
<protein>
    <submittedName>
        <fullName evidence="3">Uncharacterized protein</fullName>
    </submittedName>
</protein>
<evidence type="ECO:0000256" key="1">
    <source>
        <dbReference type="SAM" id="MobiDB-lite"/>
    </source>
</evidence>
<dbReference type="Gene3D" id="3.30.450.70">
    <property type="match status" value="1"/>
</dbReference>
<dbReference type="InterPro" id="IPR011012">
    <property type="entry name" value="Longin-like_dom_sf"/>
</dbReference>
<accession>A0A8H3F6J8</accession>
<dbReference type="Pfam" id="PF04628">
    <property type="entry name" value="Sedlin_N"/>
    <property type="match status" value="1"/>
</dbReference>
<organism evidence="3 4">
    <name type="scientific">Alectoria fallacina</name>
    <dbReference type="NCBI Taxonomy" id="1903189"/>
    <lineage>
        <taxon>Eukaryota</taxon>
        <taxon>Fungi</taxon>
        <taxon>Dikarya</taxon>
        <taxon>Ascomycota</taxon>
        <taxon>Pezizomycotina</taxon>
        <taxon>Lecanoromycetes</taxon>
        <taxon>OSLEUM clade</taxon>
        <taxon>Lecanoromycetidae</taxon>
        <taxon>Lecanorales</taxon>
        <taxon>Lecanorineae</taxon>
        <taxon>Parmeliaceae</taxon>
        <taxon>Alectoria</taxon>
    </lineage>
</organism>
<gene>
    <name evidence="3" type="ORF">ALECFALPRED_000879</name>
</gene>
<dbReference type="GO" id="GO:0006888">
    <property type="term" value="P:endoplasmic reticulum to Golgi vesicle-mediated transport"/>
    <property type="evidence" value="ECO:0007669"/>
    <property type="project" value="InterPro"/>
</dbReference>
<evidence type="ECO:0000313" key="4">
    <source>
        <dbReference type="Proteomes" id="UP000664203"/>
    </source>
</evidence>
<evidence type="ECO:0000313" key="3">
    <source>
        <dbReference type="EMBL" id="CAF9918889.1"/>
    </source>
</evidence>
<feature type="signal peptide" evidence="2">
    <location>
        <begin position="1"/>
        <end position="20"/>
    </location>
</feature>
<keyword evidence="4" id="KW-1185">Reference proteome</keyword>
<name>A0A8H3F6J8_9LECA</name>
<dbReference type="AlphaFoldDB" id="A0A8H3F6J8"/>
<dbReference type="GO" id="GO:0005737">
    <property type="term" value="C:cytoplasm"/>
    <property type="evidence" value="ECO:0007669"/>
    <property type="project" value="GOC"/>
</dbReference>
<dbReference type="PANTHER" id="PTHR12403">
    <property type="entry name" value="TRAFFICKING PROTEIN PARTICLE COMPLEX SUBUNIT 2"/>
    <property type="match status" value="1"/>
</dbReference>
<proteinExistence type="predicted"/>
<feature type="region of interest" description="Disordered" evidence="1">
    <location>
        <begin position="117"/>
        <end position="137"/>
    </location>
</feature>
<feature type="chain" id="PRO_5034331009" evidence="2">
    <location>
        <begin position="21"/>
        <end position="308"/>
    </location>
</feature>
<dbReference type="EMBL" id="CAJPDR010000116">
    <property type="protein sequence ID" value="CAF9918889.1"/>
    <property type="molecule type" value="Genomic_DNA"/>
</dbReference>
<reference evidence="3" key="1">
    <citation type="submission" date="2021-03" db="EMBL/GenBank/DDBJ databases">
        <authorList>
            <person name="Tagirdzhanova G."/>
        </authorList>
    </citation>
    <scope>NUCLEOTIDE SEQUENCE</scope>
</reference>
<evidence type="ECO:0000256" key="2">
    <source>
        <dbReference type="SAM" id="SignalP"/>
    </source>
</evidence>
<comment type="caution">
    <text evidence="3">The sequence shown here is derived from an EMBL/GenBank/DDBJ whole genome shotgun (WGS) entry which is preliminary data.</text>
</comment>